<accession>A0A1M6Z7I4</accession>
<proteinExistence type="predicted"/>
<keyword evidence="4 5" id="KW-0472">Membrane</keyword>
<evidence type="ECO:0000256" key="1">
    <source>
        <dbReference type="ARBA" id="ARBA00004141"/>
    </source>
</evidence>
<evidence type="ECO:0000256" key="2">
    <source>
        <dbReference type="ARBA" id="ARBA00022692"/>
    </source>
</evidence>
<evidence type="ECO:0000256" key="5">
    <source>
        <dbReference type="SAM" id="Phobius"/>
    </source>
</evidence>
<sequence>MRAVFHSVLLAMTSPRTTEVLTAALSASPWALLIRQYLFDDWEFAGFLFTLIVVDTATGVLRSWRQHKVSSRAFSRIFLKVLIYMVLLILAHVMTSFKVQGEENMVFKWFDTFIYCAMMAREALSVLENLAAIEPTLIPKALLKRLAQFSEDPQAAAAALALAVPPAPDGAAPLMPESLPVPDTILQPAPSATIS</sequence>
<dbReference type="Pfam" id="PF05105">
    <property type="entry name" value="Phage_holin_4_1"/>
    <property type="match status" value="1"/>
</dbReference>
<dbReference type="EMBL" id="FRAS01000012">
    <property type="protein sequence ID" value="SHL26362.1"/>
    <property type="molecule type" value="Genomic_DNA"/>
</dbReference>
<dbReference type="OrthoDB" id="885086at2"/>
<feature type="transmembrane region" description="Helical" evidence="5">
    <location>
        <begin position="42"/>
        <end position="61"/>
    </location>
</feature>
<protein>
    <submittedName>
        <fullName evidence="6">Toxin secretion/phage lysis holin</fullName>
    </submittedName>
</protein>
<reference evidence="7" key="1">
    <citation type="submission" date="2016-11" db="EMBL/GenBank/DDBJ databases">
        <authorList>
            <person name="Varghese N."/>
            <person name="Submissions S."/>
        </authorList>
    </citation>
    <scope>NUCLEOTIDE SEQUENCE [LARGE SCALE GENOMIC DNA]</scope>
    <source>
        <strain evidence="7">DSM 18569</strain>
    </source>
</reference>
<name>A0A1M6Z7I4_9BACT</name>
<feature type="transmembrane region" description="Helical" evidence="5">
    <location>
        <begin position="73"/>
        <end position="94"/>
    </location>
</feature>
<keyword evidence="3 5" id="KW-1133">Transmembrane helix</keyword>
<keyword evidence="7" id="KW-1185">Reference proteome</keyword>
<dbReference type="NCBIfam" id="TIGR01593">
    <property type="entry name" value="holin_tox_secr"/>
    <property type="match status" value="1"/>
</dbReference>
<comment type="subcellular location">
    <subcellularLocation>
        <location evidence="1">Membrane</location>
        <topology evidence="1">Multi-pass membrane protein</topology>
    </subcellularLocation>
</comment>
<dbReference type="NCBIfam" id="NF035928">
    <property type="entry name" value="holin_1"/>
    <property type="match status" value="1"/>
</dbReference>
<dbReference type="GO" id="GO:0016020">
    <property type="term" value="C:membrane"/>
    <property type="evidence" value="ECO:0007669"/>
    <property type="project" value="UniProtKB-SubCell"/>
</dbReference>
<dbReference type="AlphaFoldDB" id="A0A1M6Z7I4"/>
<dbReference type="STRING" id="1121959.SAMN02746009_02445"/>
<dbReference type="Proteomes" id="UP000183947">
    <property type="component" value="Unassembled WGS sequence"/>
</dbReference>
<evidence type="ECO:0000313" key="7">
    <source>
        <dbReference type="Proteomes" id="UP000183947"/>
    </source>
</evidence>
<evidence type="ECO:0000313" key="6">
    <source>
        <dbReference type="EMBL" id="SHL26362.1"/>
    </source>
</evidence>
<dbReference type="RefSeq" id="WP_073285233.1">
    <property type="nucleotide sequence ID" value="NZ_FRAS01000012.1"/>
</dbReference>
<dbReference type="InterPro" id="IPR006480">
    <property type="entry name" value="Phage_holin_4_1"/>
</dbReference>
<evidence type="ECO:0000256" key="4">
    <source>
        <dbReference type="ARBA" id="ARBA00023136"/>
    </source>
</evidence>
<keyword evidence="2 5" id="KW-0812">Transmembrane</keyword>
<gene>
    <name evidence="6" type="ORF">SAMN02746009_02445</name>
</gene>
<evidence type="ECO:0000256" key="3">
    <source>
        <dbReference type="ARBA" id="ARBA00022989"/>
    </source>
</evidence>
<organism evidence="6 7">
    <name type="scientific">Hymenobacter psychrotolerans DSM 18569</name>
    <dbReference type="NCBI Taxonomy" id="1121959"/>
    <lineage>
        <taxon>Bacteria</taxon>
        <taxon>Pseudomonadati</taxon>
        <taxon>Bacteroidota</taxon>
        <taxon>Cytophagia</taxon>
        <taxon>Cytophagales</taxon>
        <taxon>Hymenobacteraceae</taxon>
        <taxon>Hymenobacter</taxon>
    </lineage>
</organism>